<evidence type="ECO:0000256" key="5">
    <source>
        <dbReference type="ARBA" id="ARBA00023065"/>
    </source>
</evidence>
<feature type="transmembrane region" description="Helical" evidence="8">
    <location>
        <begin position="250"/>
        <end position="275"/>
    </location>
</feature>
<sequence length="640" mass="75098">MKQEHIFKFMPHTTNGLDETFVVTDYTSKYKSIWERVRFKIKVRLMLNKILLAAIGSQTETIDEKKKESDLKNTYNYSGFVTMNPSDFPWHIIHPENKNLAAWNAFIGVSIIYSALVMPFFIAFYNSNFSNPITIMDYIFSFVYFFDFCLQCSTAYYDINGVIILSRWKIFVKYSKTWMIIDLLAFMPFESLDFSHSSGNTKINPLFKLARLPRLYKLFKISKVLKCLKQSNRYGIMMKLQDIFTIRHSIMRLLTTIFTITILLHIAACLWYFVAKIEDFNDQTWVFRGGYMNNDISTLYVTGLYWAFTTFSSVGYGDIYAVTNSEMIFAMIWMLFSVNFLGFTISSLFGFLNKLDTRDKILLSKLAIIDEFSNEAGLPKSMRLKLRNALRHSSSISGFSLSEKYSILAELPKPLRYEVALAMHRGAAKHLEFFALKDTVIISAIIPYLTPVYVNSEQFVYSYMDFPDELYFIIKGKVNYIHPDGAYTIFTIRKKDYFGDIELMLKIPRKYDAVTRMHTELLSLSRFLLISIKKNYENIWFEMKGVAIQRERILLQNYNSIKEEEMNKRKGIITKSAFLKSMKLKKDMDKIRRNAKVNFENEICALDITDKIEEVQERIFTLRNCIKRAKEWQETQDFLL</sequence>
<keyword evidence="3 8" id="KW-0812">Transmembrane</keyword>
<name>A0A1R2B3J2_9CILI</name>
<feature type="transmembrane region" description="Helical" evidence="8">
    <location>
        <begin position="328"/>
        <end position="352"/>
    </location>
</feature>
<dbReference type="EMBL" id="MPUH01001002">
    <property type="protein sequence ID" value="OMJ71316.1"/>
    <property type="molecule type" value="Genomic_DNA"/>
</dbReference>
<dbReference type="PRINTS" id="PR01463">
    <property type="entry name" value="EAGCHANLFMLY"/>
</dbReference>
<dbReference type="PROSITE" id="PS50042">
    <property type="entry name" value="CNMP_BINDING_3"/>
    <property type="match status" value="1"/>
</dbReference>
<proteinExistence type="predicted"/>
<feature type="transmembrane region" description="Helical" evidence="8">
    <location>
        <begin position="296"/>
        <end position="316"/>
    </location>
</feature>
<dbReference type="Pfam" id="PF00520">
    <property type="entry name" value="Ion_trans"/>
    <property type="match status" value="1"/>
</dbReference>
<dbReference type="Proteomes" id="UP000187209">
    <property type="component" value="Unassembled WGS sequence"/>
</dbReference>
<dbReference type="GO" id="GO:0005249">
    <property type="term" value="F:voltage-gated potassium channel activity"/>
    <property type="evidence" value="ECO:0007669"/>
    <property type="project" value="InterPro"/>
</dbReference>
<dbReference type="GO" id="GO:0016020">
    <property type="term" value="C:membrane"/>
    <property type="evidence" value="ECO:0007669"/>
    <property type="project" value="UniProtKB-SubCell"/>
</dbReference>
<dbReference type="InterPro" id="IPR003938">
    <property type="entry name" value="K_chnl_volt-dep_EAG/ELK/ERG"/>
</dbReference>
<dbReference type="SUPFAM" id="SSF51206">
    <property type="entry name" value="cAMP-binding domain-like"/>
    <property type="match status" value="1"/>
</dbReference>
<dbReference type="CDD" id="cd00038">
    <property type="entry name" value="CAP_ED"/>
    <property type="match status" value="1"/>
</dbReference>
<keyword evidence="5" id="KW-0406">Ion transport</keyword>
<evidence type="ECO:0000256" key="7">
    <source>
        <dbReference type="ARBA" id="ARBA00023303"/>
    </source>
</evidence>
<dbReference type="PANTHER" id="PTHR47823:SF9">
    <property type="entry name" value="CHROMOSOME UNDETERMINED SCAFFOLD_10, WHOLE GENOME SHOTGUN SEQUENCE"/>
    <property type="match status" value="1"/>
</dbReference>
<evidence type="ECO:0000256" key="2">
    <source>
        <dbReference type="ARBA" id="ARBA00022448"/>
    </source>
</evidence>
<comment type="subcellular location">
    <subcellularLocation>
        <location evidence="1">Membrane</location>
        <topology evidence="1">Multi-pass membrane protein</topology>
    </subcellularLocation>
</comment>
<reference evidence="10 11" key="1">
    <citation type="submission" date="2016-11" db="EMBL/GenBank/DDBJ databases">
        <title>The macronuclear genome of Stentor coeruleus: a giant cell with tiny introns.</title>
        <authorList>
            <person name="Slabodnick M."/>
            <person name="Ruby J.G."/>
            <person name="Reiff S.B."/>
            <person name="Swart E.C."/>
            <person name="Gosai S."/>
            <person name="Prabakaran S."/>
            <person name="Witkowska E."/>
            <person name="Larue G.E."/>
            <person name="Fisher S."/>
            <person name="Freeman R.M."/>
            <person name="Gunawardena J."/>
            <person name="Chu W."/>
            <person name="Stover N.A."/>
            <person name="Gregory B.D."/>
            <person name="Nowacki M."/>
            <person name="Derisi J."/>
            <person name="Roy S.W."/>
            <person name="Marshall W.F."/>
            <person name="Sood P."/>
        </authorList>
    </citation>
    <scope>NUCLEOTIDE SEQUENCE [LARGE SCALE GENOMIC DNA]</scope>
    <source>
        <strain evidence="10">WM001</strain>
    </source>
</reference>
<evidence type="ECO:0000256" key="3">
    <source>
        <dbReference type="ARBA" id="ARBA00022692"/>
    </source>
</evidence>
<feature type="domain" description="Cyclic nucleotide-binding" evidence="9">
    <location>
        <begin position="433"/>
        <end position="526"/>
    </location>
</feature>
<keyword evidence="11" id="KW-1185">Reference proteome</keyword>
<evidence type="ECO:0000256" key="4">
    <source>
        <dbReference type="ARBA" id="ARBA00022989"/>
    </source>
</evidence>
<evidence type="ECO:0000256" key="1">
    <source>
        <dbReference type="ARBA" id="ARBA00004141"/>
    </source>
</evidence>
<evidence type="ECO:0000256" key="8">
    <source>
        <dbReference type="SAM" id="Phobius"/>
    </source>
</evidence>
<accession>A0A1R2B3J2</accession>
<feature type="transmembrane region" description="Helical" evidence="8">
    <location>
        <begin position="138"/>
        <end position="159"/>
    </location>
</feature>
<keyword evidence="6 8" id="KW-0472">Membrane</keyword>
<dbReference type="Gene3D" id="1.10.287.70">
    <property type="match status" value="1"/>
</dbReference>
<evidence type="ECO:0000259" key="9">
    <source>
        <dbReference type="PROSITE" id="PS50042"/>
    </source>
</evidence>
<evidence type="ECO:0000313" key="11">
    <source>
        <dbReference type="Proteomes" id="UP000187209"/>
    </source>
</evidence>
<dbReference type="InterPro" id="IPR000595">
    <property type="entry name" value="cNMP-bd_dom"/>
</dbReference>
<evidence type="ECO:0000313" key="10">
    <source>
        <dbReference type="EMBL" id="OMJ71316.1"/>
    </source>
</evidence>
<dbReference type="InterPro" id="IPR014710">
    <property type="entry name" value="RmlC-like_jellyroll"/>
</dbReference>
<dbReference type="SUPFAM" id="SSF81324">
    <property type="entry name" value="Voltage-gated potassium channels"/>
    <property type="match status" value="1"/>
</dbReference>
<dbReference type="OrthoDB" id="422349at2759"/>
<gene>
    <name evidence="10" type="ORF">SteCoe_30517</name>
</gene>
<dbReference type="PANTHER" id="PTHR47823">
    <property type="entry name" value="ION_TRANS DOMAIN-CONTAINING PROTEIN"/>
    <property type="match status" value="1"/>
</dbReference>
<organism evidence="10 11">
    <name type="scientific">Stentor coeruleus</name>
    <dbReference type="NCBI Taxonomy" id="5963"/>
    <lineage>
        <taxon>Eukaryota</taxon>
        <taxon>Sar</taxon>
        <taxon>Alveolata</taxon>
        <taxon>Ciliophora</taxon>
        <taxon>Postciliodesmatophora</taxon>
        <taxon>Heterotrichea</taxon>
        <taxon>Heterotrichida</taxon>
        <taxon>Stentoridae</taxon>
        <taxon>Stentor</taxon>
    </lineage>
</organism>
<dbReference type="AlphaFoldDB" id="A0A1R2B3J2"/>
<dbReference type="InterPro" id="IPR018490">
    <property type="entry name" value="cNMP-bd_dom_sf"/>
</dbReference>
<keyword evidence="4 8" id="KW-1133">Transmembrane helix</keyword>
<keyword evidence="7" id="KW-0407">Ion channel</keyword>
<feature type="transmembrane region" description="Helical" evidence="8">
    <location>
        <begin position="100"/>
        <end position="126"/>
    </location>
</feature>
<dbReference type="Pfam" id="PF00027">
    <property type="entry name" value="cNMP_binding"/>
    <property type="match status" value="1"/>
</dbReference>
<dbReference type="Gene3D" id="2.60.120.10">
    <property type="entry name" value="Jelly Rolls"/>
    <property type="match status" value="1"/>
</dbReference>
<protein>
    <recommendedName>
        <fullName evidence="9">Cyclic nucleotide-binding domain-containing protein</fullName>
    </recommendedName>
</protein>
<comment type="caution">
    <text evidence="10">The sequence shown here is derived from an EMBL/GenBank/DDBJ whole genome shotgun (WGS) entry which is preliminary data.</text>
</comment>
<evidence type="ECO:0000256" key="6">
    <source>
        <dbReference type="ARBA" id="ARBA00023136"/>
    </source>
</evidence>
<keyword evidence="2" id="KW-0813">Transport</keyword>
<dbReference type="InterPro" id="IPR005821">
    <property type="entry name" value="Ion_trans_dom"/>
</dbReference>